<dbReference type="AlphaFoldDB" id="A0A9X3MMY0"/>
<keyword evidence="2" id="KW-0408">Iron</keyword>
<dbReference type="InterPro" id="IPR002397">
    <property type="entry name" value="Cyt_P450_B"/>
</dbReference>
<dbReference type="SUPFAM" id="SSF48264">
    <property type="entry name" value="Cytochrome P450"/>
    <property type="match status" value="1"/>
</dbReference>
<dbReference type="InterPro" id="IPR036396">
    <property type="entry name" value="Cyt_P450_sf"/>
</dbReference>
<dbReference type="GO" id="GO:0005506">
    <property type="term" value="F:iron ion binding"/>
    <property type="evidence" value="ECO:0007669"/>
    <property type="project" value="InterPro"/>
</dbReference>
<dbReference type="PRINTS" id="PR00359">
    <property type="entry name" value="BP450"/>
</dbReference>
<dbReference type="EMBL" id="JAPDOD010000001">
    <property type="protein sequence ID" value="MDA0159070.1"/>
    <property type="molecule type" value="Genomic_DNA"/>
</dbReference>
<dbReference type="GO" id="GO:0016705">
    <property type="term" value="F:oxidoreductase activity, acting on paired donors, with incorporation or reduction of molecular oxygen"/>
    <property type="evidence" value="ECO:0007669"/>
    <property type="project" value="InterPro"/>
</dbReference>
<keyword evidence="2" id="KW-0560">Oxidoreductase</keyword>
<protein>
    <submittedName>
        <fullName evidence="3">Cytochrome P450</fullName>
    </submittedName>
</protein>
<dbReference type="Pfam" id="PF00067">
    <property type="entry name" value="p450"/>
    <property type="match status" value="1"/>
</dbReference>
<dbReference type="InterPro" id="IPR017972">
    <property type="entry name" value="Cyt_P450_CS"/>
</dbReference>
<dbReference type="PRINTS" id="PR00385">
    <property type="entry name" value="P450"/>
</dbReference>
<keyword evidence="2" id="KW-0503">Monooxygenase</keyword>
<comment type="similarity">
    <text evidence="1 2">Belongs to the cytochrome P450 family.</text>
</comment>
<dbReference type="InterPro" id="IPR001128">
    <property type="entry name" value="Cyt_P450"/>
</dbReference>
<reference evidence="3" key="1">
    <citation type="submission" date="2022-10" db="EMBL/GenBank/DDBJ databases">
        <title>The WGS of Solirubrobacter ginsenosidimutans DSM 21036.</title>
        <authorList>
            <person name="Jiang Z."/>
        </authorList>
    </citation>
    <scope>NUCLEOTIDE SEQUENCE</scope>
    <source>
        <strain evidence="3">DSM 21036</strain>
    </source>
</reference>
<organism evidence="3 4">
    <name type="scientific">Solirubrobacter ginsenosidimutans</name>
    <dbReference type="NCBI Taxonomy" id="490573"/>
    <lineage>
        <taxon>Bacteria</taxon>
        <taxon>Bacillati</taxon>
        <taxon>Actinomycetota</taxon>
        <taxon>Thermoleophilia</taxon>
        <taxon>Solirubrobacterales</taxon>
        <taxon>Solirubrobacteraceae</taxon>
        <taxon>Solirubrobacter</taxon>
    </lineage>
</organism>
<dbReference type="RefSeq" id="WP_270037726.1">
    <property type="nucleotide sequence ID" value="NZ_JAPDOD010000001.1"/>
</dbReference>
<accession>A0A9X3MMY0</accession>
<proteinExistence type="inferred from homology"/>
<evidence type="ECO:0000256" key="1">
    <source>
        <dbReference type="ARBA" id="ARBA00010617"/>
    </source>
</evidence>
<dbReference type="GO" id="GO:0020037">
    <property type="term" value="F:heme binding"/>
    <property type="evidence" value="ECO:0007669"/>
    <property type="project" value="InterPro"/>
</dbReference>
<dbReference type="PROSITE" id="PS00086">
    <property type="entry name" value="CYTOCHROME_P450"/>
    <property type="match status" value="1"/>
</dbReference>
<sequence>MTTLHAPSTSRDLYDDATLTDPYSAYAELRGAGSAVYLERHGVYALPRYAEVRRALGDWETFSSAAGVSIAPQFDRLYAGSVIASDPPEHDVLRSVLAERLAPRALRPLRADIEARADALVAEVVARGSFDAVADLAQVFPVSVVADLVGVPQEGRERFLDRANRNFNLFGPANERALDSLGVHDESLAYVREHATRDRLAPGSFGATVYEAIDAGIVSERQGLRLLMTYLFAGMDTTINAIGHAIWLFARQPEQWRALRADPSLVGPAFEEVLRLESPVQGFARTVRRDVAFDDARVPEGARVLLLYGSANRDERRWADADRFDIRRDASGHVAFGYGVHGCAGQGLARIEAHAILSALARRVESFECGTPQRRLNNAVRGLAALPTTVVPAA</sequence>
<comment type="caution">
    <text evidence="3">The sequence shown here is derived from an EMBL/GenBank/DDBJ whole genome shotgun (WGS) entry which is preliminary data.</text>
</comment>
<keyword evidence="2" id="KW-0479">Metal-binding</keyword>
<evidence type="ECO:0000313" key="3">
    <source>
        <dbReference type="EMBL" id="MDA0159070.1"/>
    </source>
</evidence>
<keyword evidence="2" id="KW-0349">Heme</keyword>
<evidence type="ECO:0000256" key="2">
    <source>
        <dbReference type="RuleBase" id="RU000461"/>
    </source>
</evidence>
<dbReference type="Gene3D" id="1.10.630.10">
    <property type="entry name" value="Cytochrome P450"/>
    <property type="match status" value="1"/>
</dbReference>
<keyword evidence="4" id="KW-1185">Reference proteome</keyword>
<dbReference type="PANTHER" id="PTHR46696:SF1">
    <property type="entry name" value="CYTOCHROME P450 YJIB-RELATED"/>
    <property type="match status" value="1"/>
</dbReference>
<dbReference type="Proteomes" id="UP001149140">
    <property type="component" value="Unassembled WGS sequence"/>
</dbReference>
<evidence type="ECO:0000313" key="4">
    <source>
        <dbReference type="Proteomes" id="UP001149140"/>
    </source>
</evidence>
<dbReference type="GO" id="GO:0004497">
    <property type="term" value="F:monooxygenase activity"/>
    <property type="evidence" value="ECO:0007669"/>
    <property type="project" value="UniProtKB-KW"/>
</dbReference>
<gene>
    <name evidence="3" type="ORF">OM076_02235</name>
</gene>
<name>A0A9X3MMY0_9ACTN</name>
<dbReference type="CDD" id="cd11037">
    <property type="entry name" value="CYP199A2-like"/>
    <property type="match status" value="1"/>
</dbReference>
<dbReference type="PANTHER" id="PTHR46696">
    <property type="entry name" value="P450, PUTATIVE (EUROFUNG)-RELATED"/>
    <property type="match status" value="1"/>
</dbReference>